<feature type="compositionally biased region" description="Polar residues" evidence="7">
    <location>
        <begin position="106"/>
        <end position="128"/>
    </location>
</feature>
<dbReference type="PROSITE" id="PS00463">
    <property type="entry name" value="ZN2_CY6_FUNGAL_1"/>
    <property type="match status" value="1"/>
</dbReference>
<organism evidence="9 10">
    <name type="scientific">Meira miltonrushii</name>
    <dbReference type="NCBI Taxonomy" id="1280837"/>
    <lineage>
        <taxon>Eukaryota</taxon>
        <taxon>Fungi</taxon>
        <taxon>Dikarya</taxon>
        <taxon>Basidiomycota</taxon>
        <taxon>Ustilaginomycotina</taxon>
        <taxon>Exobasidiomycetes</taxon>
        <taxon>Exobasidiales</taxon>
        <taxon>Brachybasidiaceae</taxon>
        <taxon>Meira</taxon>
    </lineage>
</organism>
<evidence type="ECO:0000256" key="3">
    <source>
        <dbReference type="ARBA" id="ARBA00023015"/>
    </source>
</evidence>
<protein>
    <recommendedName>
        <fullName evidence="8">Zn(2)-C6 fungal-type domain-containing protein</fullName>
    </recommendedName>
</protein>
<feature type="compositionally biased region" description="Polar residues" evidence="7">
    <location>
        <begin position="356"/>
        <end position="366"/>
    </location>
</feature>
<dbReference type="InterPro" id="IPR051089">
    <property type="entry name" value="prtT"/>
</dbReference>
<dbReference type="GO" id="GO:0000981">
    <property type="term" value="F:DNA-binding transcription factor activity, RNA polymerase II-specific"/>
    <property type="evidence" value="ECO:0007669"/>
    <property type="project" value="InterPro"/>
</dbReference>
<keyword evidence="6" id="KW-0539">Nucleus</keyword>
<dbReference type="SUPFAM" id="SSF57701">
    <property type="entry name" value="Zn2/Cys6 DNA-binding domain"/>
    <property type="match status" value="1"/>
</dbReference>
<dbReference type="GO" id="GO:0005634">
    <property type="term" value="C:nucleus"/>
    <property type="evidence" value="ECO:0007669"/>
    <property type="project" value="UniProtKB-SubCell"/>
</dbReference>
<dbReference type="GO" id="GO:0008270">
    <property type="term" value="F:zinc ion binding"/>
    <property type="evidence" value="ECO:0007669"/>
    <property type="project" value="InterPro"/>
</dbReference>
<feature type="region of interest" description="Disordered" evidence="7">
    <location>
        <begin position="954"/>
        <end position="1003"/>
    </location>
</feature>
<dbReference type="Gene3D" id="4.10.240.10">
    <property type="entry name" value="Zn(2)-C6 fungal-type DNA-binding domain"/>
    <property type="match status" value="1"/>
</dbReference>
<evidence type="ECO:0000256" key="6">
    <source>
        <dbReference type="ARBA" id="ARBA00023242"/>
    </source>
</evidence>
<evidence type="ECO:0000259" key="8">
    <source>
        <dbReference type="PROSITE" id="PS50048"/>
    </source>
</evidence>
<feature type="compositionally biased region" description="Polar residues" evidence="7">
    <location>
        <begin position="466"/>
        <end position="486"/>
    </location>
</feature>
<dbReference type="InterPro" id="IPR036864">
    <property type="entry name" value="Zn2-C6_fun-type_DNA-bd_sf"/>
</dbReference>
<feature type="region of interest" description="Disordered" evidence="7">
    <location>
        <begin position="1034"/>
        <end position="1057"/>
    </location>
</feature>
<evidence type="ECO:0000256" key="1">
    <source>
        <dbReference type="ARBA" id="ARBA00004123"/>
    </source>
</evidence>
<keyword evidence="10" id="KW-1185">Reference proteome</keyword>
<dbReference type="PROSITE" id="PS50048">
    <property type="entry name" value="ZN2_CY6_FUNGAL_2"/>
    <property type="match status" value="1"/>
</dbReference>
<reference evidence="9 10" key="1">
    <citation type="journal article" date="2018" name="Mol. Biol. Evol.">
        <title>Broad Genomic Sampling Reveals a Smut Pathogenic Ancestry of the Fungal Clade Ustilaginomycotina.</title>
        <authorList>
            <person name="Kijpornyongpan T."/>
            <person name="Mondo S.J."/>
            <person name="Barry K."/>
            <person name="Sandor L."/>
            <person name="Lee J."/>
            <person name="Lipzen A."/>
            <person name="Pangilinan J."/>
            <person name="LaButti K."/>
            <person name="Hainaut M."/>
            <person name="Henrissat B."/>
            <person name="Grigoriev I.V."/>
            <person name="Spatafora J.W."/>
            <person name="Aime M.C."/>
        </authorList>
    </citation>
    <scope>NUCLEOTIDE SEQUENCE [LARGE SCALE GENOMIC DNA]</scope>
    <source>
        <strain evidence="9 10">MCA 3882</strain>
    </source>
</reference>
<feature type="region of interest" description="Disordered" evidence="7">
    <location>
        <begin position="1"/>
        <end position="222"/>
    </location>
</feature>
<feature type="compositionally biased region" description="Polar residues" evidence="7">
    <location>
        <begin position="390"/>
        <end position="410"/>
    </location>
</feature>
<evidence type="ECO:0000313" key="10">
    <source>
        <dbReference type="Proteomes" id="UP000245771"/>
    </source>
</evidence>
<gene>
    <name evidence="9" type="ORF">FA14DRAFT_191140</name>
</gene>
<feature type="compositionally biased region" description="Low complexity" evidence="7">
    <location>
        <begin position="144"/>
        <end position="156"/>
    </location>
</feature>
<keyword evidence="3" id="KW-0805">Transcription regulation</keyword>
<feature type="compositionally biased region" description="Polar residues" evidence="7">
    <location>
        <begin position="328"/>
        <end position="346"/>
    </location>
</feature>
<keyword evidence="4" id="KW-0238">DNA-binding</keyword>
<dbReference type="CDD" id="cd00067">
    <property type="entry name" value="GAL4"/>
    <property type="match status" value="1"/>
</dbReference>
<dbReference type="GeneID" id="37023628"/>
<dbReference type="OrthoDB" id="3163292at2759"/>
<proteinExistence type="predicted"/>
<dbReference type="AlphaFoldDB" id="A0A316V943"/>
<feature type="compositionally biased region" description="Basic and acidic residues" evidence="7">
    <location>
        <begin position="129"/>
        <end position="143"/>
    </location>
</feature>
<accession>A0A316V943</accession>
<dbReference type="GO" id="GO:0000976">
    <property type="term" value="F:transcription cis-regulatory region binding"/>
    <property type="evidence" value="ECO:0007669"/>
    <property type="project" value="TreeGrafter"/>
</dbReference>
<comment type="subcellular location">
    <subcellularLocation>
        <location evidence="1">Nucleus</location>
    </subcellularLocation>
</comment>
<dbReference type="InParanoid" id="A0A316V943"/>
<keyword evidence="2" id="KW-0479">Metal-binding</keyword>
<dbReference type="InterPro" id="IPR007219">
    <property type="entry name" value="XnlR_reg_dom"/>
</dbReference>
<name>A0A316V943_9BASI</name>
<dbReference type="STRING" id="1280837.A0A316V943"/>
<dbReference type="RefSeq" id="XP_025354348.1">
    <property type="nucleotide sequence ID" value="XM_025501847.1"/>
</dbReference>
<dbReference type="EMBL" id="KZ819604">
    <property type="protein sequence ID" value="PWN34046.1"/>
    <property type="molecule type" value="Genomic_DNA"/>
</dbReference>
<feature type="region of interest" description="Disordered" evidence="7">
    <location>
        <begin position="387"/>
        <end position="410"/>
    </location>
</feature>
<dbReference type="CDD" id="cd12148">
    <property type="entry name" value="fungal_TF_MHR"/>
    <property type="match status" value="1"/>
</dbReference>
<feature type="domain" description="Zn(2)-C6 fungal-type" evidence="8">
    <location>
        <begin position="224"/>
        <end position="255"/>
    </location>
</feature>
<evidence type="ECO:0000256" key="4">
    <source>
        <dbReference type="ARBA" id="ARBA00023125"/>
    </source>
</evidence>
<dbReference type="Pfam" id="PF04082">
    <property type="entry name" value="Fungal_trans"/>
    <property type="match status" value="1"/>
</dbReference>
<dbReference type="InterPro" id="IPR001138">
    <property type="entry name" value="Zn2Cys6_DnaBD"/>
</dbReference>
<feature type="compositionally biased region" description="Gly residues" evidence="7">
    <location>
        <begin position="14"/>
        <end position="42"/>
    </location>
</feature>
<dbReference type="Proteomes" id="UP000245771">
    <property type="component" value="Unassembled WGS sequence"/>
</dbReference>
<dbReference type="GO" id="GO:0006351">
    <property type="term" value="P:DNA-templated transcription"/>
    <property type="evidence" value="ECO:0007669"/>
    <property type="project" value="InterPro"/>
</dbReference>
<dbReference type="PANTHER" id="PTHR31845:SF19">
    <property type="entry name" value="TRANSCRIPTION FACTOR DOMAIN-CONTAINING PROTEIN"/>
    <property type="match status" value="1"/>
</dbReference>
<evidence type="ECO:0000256" key="5">
    <source>
        <dbReference type="ARBA" id="ARBA00023163"/>
    </source>
</evidence>
<sequence length="1159" mass="126958">MSGPQSYPESLYGPGNGGLGGSSSMGSSSNGGNGNANGGAGNSGYFQRPSVGRNMNDDRYRNGSSYSPNEDYMQSHRQSHPRQSTQHFNNNNNNVGPTDVGFDYNRQYSHNSDSMGQQMYKNNANGNVDSRREFENRRPHHSDSTSSMNSISTHASNLSSPHNVMIPNRGEGYGRPPPPPQYGGGMYDSRRENSSSESLQHKSSGLPADAGPSGSNNQPDRKVSCLECRSSKVKCSGQAEGGCDRCKRIKRACVFEQHRRGRKPAQVKMHKLEQSVDTIMTALSALTEYKRSKEASNSNAIDEEDDEEDYHRSAEKPTQGRKRRAESDTSTTNGEPSKYAKSNSVPTLHRHDLSSPDEQFGTTTSHGGKESNRFSAMLEDVSGRARRFLSSRSPSTIDMPTSKSEPTDVLGTNTEAASQELGQPPLSNPLKLLAQASDSNVEPARVDTIAQTPLKEDSDDGEEIENQTVDASGKSQTTKSAKFAKGTQTRGASRRGYWSIGMYSSRLDKGSTLDPISQGLMSHDVARDLYGLYMRHLNAPITLLDPILHTFSFVRSHSALLLSASCALAARFASHINNAEEIANKLDSHIQDVLLPTILLKGYRSVEISQAFIILAAYHSNTQSLDGDRSWSLVGYGIRIAAELDMNARLLSEWSSMAKNAQTPTSVQADTPLSNKLAEDDIQFSPEEATQRRLRNRERTWCNLWLFEYSLSTHMGRRSTLSQDPVILGVSAGWHRAAYAIPGDEAIVALIGLRRIQIKNTEFFEHSILSTSYDRPQINSAASRFQLDFYRKASSADITNWTAMYVEREEGSSYRMRNASLYASYARLILNSYALKCTSDEELLDPFYKESYSAAMTYLSMYSERFRTGLTYVHNSSVVTVAYVAVFALKLCSLDSDRHPYIDPKLVIDHVRELADALAKAGSVTSWRNGAASSYAPYLRAVAERVERNVRMEQGRRASFYPSDNGENATGEAENRGTEAEEAANRNGDGSSVPDDLDTPPKSAEMNKVRLQGVSPRDSGQQSNGIQSSVNLLQPTTQNHGMGPPTSAPTPRSSNTFAFGPGFTPQTGLTPGNSQSTKFAPEALTFLAGPSGVQAATVLDELAVGEDYLRFGVPQNGQDHHQFLEGSLFGDMSVFLNAASAVNDNTFPWSIGDTNEQGM</sequence>
<evidence type="ECO:0000256" key="7">
    <source>
        <dbReference type="SAM" id="MobiDB-lite"/>
    </source>
</evidence>
<evidence type="ECO:0000256" key="2">
    <source>
        <dbReference type="ARBA" id="ARBA00022723"/>
    </source>
</evidence>
<evidence type="ECO:0000313" key="9">
    <source>
        <dbReference type="EMBL" id="PWN34046.1"/>
    </source>
</evidence>
<keyword evidence="5" id="KW-0804">Transcription</keyword>
<dbReference type="PANTHER" id="PTHR31845">
    <property type="entry name" value="FINGER DOMAIN PROTEIN, PUTATIVE-RELATED"/>
    <property type="match status" value="1"/>
</dbReference>
<feature type="region of interest" description="Disordered" evidence="7">
    <location>
        <begin position="453"/>
        <end position="486"/>
    </location>
</feature>
<feature type="region of interest" description="Disordered" evidence="7">
    <location>
        <begin position="291"/>
        <end position="372"/>
    </location>
</feature>